<sequence length="116" mass="13256">MVKNSQNNYNPLPKFGRDAPWLWRPNFRDVGSALSAIYLLENEMNQRYTRLKSANVLNVDNYNQIGSEPIHRIAIVFSNSTDLSGEKEQKSLFESTCQRICAMGKAVGIHLILERI</sequence>
<evidence type="ECO:0000313" key="1">
    <source>
        <dbReference type="EMBL" id="MBW4431159.1"/>
    </source>
</evidence>
<dbReference type="InterPro" id="IPR027417">
    <property type="entry name" value="P-loop_NTPase"/>
</dbReference>
<evidence type="ECO:0000313" key="2">
    <source>
        <dbReference type="Proteomes" id="UP000813215"/>
    </source>
</evidence>
<gene>
    <name evidence="1" type="ORF">KME28_05335</name>
</gene>
<name>A0A9E3LSF7_9NOST</name>
<comment type="caution">
    <text evidence="1">The sequence shown here is derived from an EMBL/GenBank/DDBJ whole genome shotgun (WGS) entry which is preliminary data.</text>
</comment>
<dbReference type="Proteomes" id="UP000813215">
    <property type="component" value="Unassembled WGS sequence"/>
</dbReference>
<reference evidence="1" key="2">
    <citation type="journal article" date="2022" name="Microbiol. Resour. Announc.">
        <title>Metagenome Sequencing to Explore Phylogenomics of Terrestrial Cyanobacteria.</title>
        <authorList>
            <person name="Ward R.D."/>
            <person name="Stajich J.E."/>
            <person name="Johansen J.R."/>
            <person name="Huntemann M."/>
            <person name="Clum A."/>
            <person name="Foster B."/>
            <person name="Foster B."/>
            <person name="Roux S."/>
            <person name="Palaniappan K."/>
            <person name="Varghese N."/>
            <person name="Mukherjee S."/>
            <person name="Reddy T.B.K."/>
            <person name="Daum C."/>
            <person name="Copeland A."/>
            <person name="Chen I.A."/>
            <person name="Ivanova N.N."/>
            <person name="Kyrpides N.C."/>
            <person name="Shapiro N."/>
            <person name="Eloe-Fadrosh E.A."/>
            <person name="Pietrasiak N."/>
        </authorList>
    </citation>
    <scope>NUCLEOTIDE SEQUENCE</scope>
    <source>
        <strain evidence="1">HA4357-MV3</strain>
    </source>
</reference>
<protein>
    <submittedName>
        <fullName evidence="1">Uncharacterized protein</fullName>
    </submittedName>
</protein>
<dbReference type="AlphaFoldDB" id="A0A9E3LSF7"/>
<reference evidence="1" key="1">
    <citation type="submission" date="2021-05" db="EMBL/GenBank/DDBJ databases">
        <authorList>
            <person name="Pietrasiak N."/>
            <person name="Ward R."/>
            <person name="Stajich J.E."/>
            <person name="Kurbessoian T."/>
        </authorList>
    </citation>
    <scope>NUCLEOTIDE SEQUENCE</scope>
    <source>
        <strain evidence="1">HA4357-MV3</strain>
    </source>
</reference>
<dbReference type="Gene3D" id="3.40.50.300">
    <property type="entry name" value="P-loop containing nucleotide triphosphate hydrolases"/>
    <property type="match status" value="1"/>
</dbReference>
<dbReference type="EMBL" id="JAHHHW010000055">
    <property type="protein sequence ID" value="MBW4431159.1"/>
    <property type="molecule type" value="Genomic_DNA"/>
</dbReference>
<proteinExistence type="predicted"/>
<organism evidence="1 2">
    <name type="scientific">Pelatocladus maniniholoensis HA4357-MV3</name>
    <dbReference type="NCBI Taxonomy" id="1117104"/>
    <lineage>
        <taxon>Bacteria</taxon>
        <taxon>Bacillati</taxon>
        <taxon>Cyanobacteriota</taxon>
        <taxon>Cyanophyceae</taxon>
        <taxon>Nostocales</taxon>
        <taxon>Nostocaceae</taxon>
        <taxon>Pelatocladus</taxon>
    </lineage>
</organism>
<accession>A0A9E3LSF7</accession>